<keyword evidence="3" id="KW-1185">Reference proteome</keyword>
<keyword evidence="1" id="KW-1133">Transmembrane helix</keyword>
<evidence type="ECO:0000313" key="2">
    <source>
        <dbReference type="EMBL" id="CAG2058767.1"/>
    </source>
</evidence>
<feature type="transmembrane region" description="Helical" evidence="1">
    <location>
        <begin position="62"/>
        <end position="79"/>
    </location>
</feature>
<dbReference type="EMBL" id="CAJPIN010007938">
    <property type="protein sequence ID" value="CAG2058767.1"/>
    <property type="molecule type" value="Genomic_DNA"/>
</dbReference>
<gene>
    <name evidence="2" type="ORF">TPAB3V08_LOCUS5734</name>
</gene>
<sequence length="85" mass="9621">MDEVSDVMGAEGVRFERESNRNECFMTNQELALVDMWEGVNLVWFVDDGEAGVQIPTGYIEIKMLFFTVVFVFAGTVLVKCQNCT</sequence>
<name>A0ABN7NWX6_TIMPD</name>
<keyword evidence="1" id="KW-0472">Membrane</keyword>
<organism evidence="2 3">
    <name type="scientific">Timema podura</name>
    <name type="common">Walking stick</name>
    <dbReference type="NCBI Taxonomy" id="61482"/>
    <lineage>
        <taxon>Eukaryota</taxon>
        <taxon>Metazoa</taxon>
        <taxon>Ecdysozoa</taxon>
        <taxon>Arthropoda</taxon>
        <taxon>Hexapoda</taxon>
        <taxon>Insecta</taxon>
        <taxon>Pterygota</taxon>
        <taxon>Neoptera</taxon>
        <taxon>Polyneoptera</taxon>
        <taxon>Phasmatodea</taxon>
        <taxon>Timematodea</taxon>
        <taxon>Timematoidea</taxon>
        <taxon>Timematidae</taxon>
        <taxon>Timema</taxon>
    </lineage>
</organism>
<accession>A0ABN7NWX6</accession>
<evidence type="ECO:0000313" key="3">
    <source>
        <dbReference type="Proteomes" id="UP001153148"/>
    </source>
</evidence>
<evidence type="ECO:0000256" key="1">
    <source>
        <dbReference type="SAM" id="Phobius"/>
    </source>
</evidence>
<dbReference type="Proteomes" id="UP001153148">
    <property type="component" value="Unassembled WGS sequence"/>
</dbReference>
<protein>
    <submittedName>
        <fullName evidence="2">Uncharacterized protein</fullName>
    </submittedName>
</protein>
<comment type="caution">
    <text evidence="2">The sequence shown here is derived from an EMBL/GenBank/DDBJ whole genome shotgun (WGS) entry which is preliminary data.</text>
</comment>
<feature type="non-terminal residue" evidence="2">
    <location>
        <position position="85"/>
    </location>
</feature>
<keyword evidence="1" id="KW-0812">Transmembrane</keyword>
<reference evidence="2" key="1">
    <citation type="submission" date="2021-03" db="EMBL/GenBank/DDBJ databases">
        <authorList>
            <person name="Tran Van P."/>
        </authorList>
    </citation>
    <scope>NUCLEOTIDE SEQUENCE</scope>
</reference>
<proteinExistence type="predicted"/>